<dbReference type="InterPro" id="IPR002347">
    <property type="entry name" value="SDR_fam"/>
</dbReference>
<sequence>MKDSPSVALVTGASSGIGWELARQLALQGWKVALVARRKERLEELAQKIAAAGGQTLVVPADVGQREQAERAYRMAREELGMPELIIANAGVGRPTLVEPAVNLDDVEEMIRTNLLGVIYTLSVAIPDMVARRRGHLVAISSLAGYRGLPGESAYCASKAAVNVYLDGLRIHLRGTGVRVTTVCPGFIKTPMTENNTFYMPGLLDASEAARRILRAIERGKKVYNFPWHVHLMVKLSRWVPDRLMQRFLSKYNEDARLSATRTNLSNDAK</sequence>
<dbReference type="SUPFAM" id="SSF51735">
    <property type="entry name" value="NAD(P)-binding Rossmann-fold domains"/>
    <property type="match status" value="1"/>
</dbReference>
<dbReference type="InterPro" id="IPR020904">
    <property type="entry name" value="Sc_DH/Rdtase_CS"/>
</dbReference>
<gene>
    <name evidence="4" type="ORF">H0921_12980</name>
</gene>
<dbReference type="PRINTS" id="PR00081">
    <property type="entry name" value="GDHRDH"/>
</dbReference>
<evidence type="ECO:0000313" key="5">
    <source>
        <dbReference type="Proteomes" id="UP000542342"/>
    </source>
</evidence>
<dbReference type="InterPro" id="IPR057326">
    <property type="entry name" value="KR_dom"/>
</dbReference>
<dbReference type="PROSITE" id="PS00061">
    <property type="entry name" value="ADH_SHORT"/>
    <property type="match status" value="1"/>
</dbReference>
<dbReference type="PIRSF" id="PIRSF000126">
    <property type="entry name" value="11-beta-HSD1"/>
    <property type="match status" value="1"/>
</dbReference>
<organism evidence="4 5">
    <name type="scientific">Thermogemmata fonticola</name>
    <dbReference type="NCBI Taxonomy" id="2755323"/>
    <lineage>
        <taxon>Bacteria</taxon>
        <taxon>Pseudomonadati</taxon>
        <taxon>Planctomycetota</taxon>
        <taxon>Planctomycetia</taxon>
        <taxon>Gemmatales</taxon>
        <taxon>Gemmataceae</taxon>
        <taxon>Thermogemmata</taxon>
    </lineage>
</organism>
<keyword evidence="2" id="KW-0560">Oxidoreductase</keyword>
<name>A0A7V8VFJ9_9BACT</name>
<dbReference type="SMART" id="SM00822">
    <property type="entry name" value="PKS_KR"/>
    <property type="match status" value="1"/>
</dbReference>
<keyword evidence="5" id="KW-1185">Reference proteome</keyword>
<dbReference type="Proteomes" id="UP000542342">
    <property type="component" value="Unassembled WGS sequence"/>
</dbReference>
<dbReference type="Pfam" id="PF00106">
    <property type="entry name" value="adh_short"/>
    <property type="match status" value="1"/>
</dbReference>
<dbReference type="Gene3D" id="3.40.50.720">
    <property type="entry name" value="NAD(P)-binding Rossmann-like Domain"/>
    <property type="match status" value="1"/>
</dbReference>
<dbReference type="GO" id="GO:0016020">
    <property type="term" value="C:membrane"/>
    <property type="evidence" value="ECO:0007669"/>
    <property type="project" value="TreeGrafter"/>
</dbReference>
<dbReference type="EMBL" id="JACEFB010000010">
    <property type="protein sequence ID" value="MBA2227071.1"/>
    <property type="molecule type" value="Genomic_DNA"/>
</dbReference>
<protein>
    <submittedName>
        <fullName evidence="4">SDR family NAD(P)-dependent oxidoreductase</fullName>
    </submittedName>
</protein>
<evidence type="ECO:0000256" key="1">
    <source>
        <dbReference type="ARBA" id="ARBA00006484"/>
    </source>
</evidence>
<evidence type="ECO:0000259" key="3">
    <source>
        <dbReference type="SMART" id="SM00822"/>
    </source>
</evidence>
<evidence type="ECO:0000256" key="2">
    <source>
        <dbReference type="ARBA" id="ARBA00023002"/>
    </source>
</evidence>
<feature type="domain" description="Ketoreductase" evidence="3">
    <location>
        <begin position="6"/>
        <end position="191"/>
    </location>
</feature>
<proteinExistence type="inferred from homology"/>
<dbReference type="PANTHER" id="PTHR44196:SF3">
    <property type="entry name" value="SHORT CHAIN DEHYDROGENASE FAMILY PROTEIN"/>
    <property type="match status" value="1"/>
</dbReference>
<comment type="caution">
    <text evidence="4">The sequence shown here is derived from an EMBL/GenBank/DDBJ whole genome shotgun (WGS) entry which is preliminary data.</text>
</comment>
<dbReference type="PANTHER" id="PTHR44196">
    <property type="entry name" value="DEHYDROGENASE/REDUCTASE SDR FAMILY MEMBER 7B"/>
    <property type="match status" value="1"/>
</dbReference>
<accession>A0A7V8VFJ9</accession>
<dbReference type="RefSeq" id="WP_194538812.1">
    <property type="nucleotide sequence ID" value="NZ_JACEFB010000010.1"/>
</dbReference>
<dbReference type="GO" id="GO:0016491">
    <property type="term" value="F:oxidoreductase activity"/>
    <property type="evidence" value="ECO:0007669"/>
    <property type="project" value="UniProtKB-KW"/>
</dbReference>
<dbReference type="AlphaFoldDB" id="A0A7V8VFJ9"/>
<dbReference type="InterPro" id="IPR036291">
    <property type="entry name" value="NAD(P)-bd_dom_sf"/>
</dbReference>
<reference evidence="4 5" key="1">
    <citation type="submission" date="2020-07" db="EMBL/GenBank/DDBJ databases">
        <title>Thermogemmata thermophila gen. nov., sp. nov., a novel moderate thermophilic planctomycete from a Kamchatka hot spring.</title>
        <authorList>
            <person name="Elcheninov A.G."/>
            <person name="Podosokorskaya O.A."/>
            <person name="Kovaleva O.L."/>
            <person name="Novikov A."/>
            <person name="Bonch-Osmolovskaya E.A."/>
            <person name="Toshchakov S.V."/>
            <person name="Kublanov I.V."/>
        </authorList>
    </citation>
    <scope>NUCLEOTIDE SEQUENCE [LARGE SCALE GENOMIC DNA]</scope>
    <source>
        <strain evidence="4 5">2918</strain>
    </source>
</reference>
<comment type="similarity">
    <text evidence="1">Belongs to the short-chain dehydrogenases/reductases (SDR) family.</text>
</comment>
<evidence type="ECO:0000313" key="4">
    <source>
        <dbReference type="EMBL" id="MBA2227071.1"/>
    </source>
</evidence>